<dbReference type="RefSeq" id="WP_167017273.1">
    <property type="nucleotide sequence ID" value="NZ_VWXF01000010.1"/>
</dbReference>
<keyword evidence="2" id="KW-0238">DNA-binding</keyword>
<dbReference type="PANTHER" id="PTHR44688">
    <property type="entry name" value="DNA-BINDING TRANSCRIPTIONAL ACTIVATOR DEVR_DOSR"/>
    <property type="match status" value="1"/>
</dbReference>
<dbReference type="SUPFAM" id="SSF46894">
    <property type="entry name" value="C-terminal effector domain of the bipartite response regulators"/>
    <property type="match status" value="1"/>
</dbReference>
<reference evidence="5 6" key="1">
    <citation type="journal article" date="2019" name="bioRxiv">
        <title>Bacteria contribute to plant secondary compound degradation in a generalist herbivore system.</title>
        <authorList>
            <person name="Francoeur C.B."/>
            <person name="Khadempour L."/>
            <person name="Moreira-Soto R.D."/>
            <person name="Gotting K."/>
            <person name="Book A.J."/>
            <person name="Pinto-Tomas A.A."/>
            <person name="Keefover-Ring K."/>
            <person name="Currie C.R."/>
        </authorList>
    </citation>
    <scope>NUCLEOTIDE SEQUENCE [LARGE SCALE GENOMIC DNA]</scope>
    <source>
        <strain evidence="5">Acro-835</strain>
    </source>
</reference>
<name>A0ABX0RK36_9GAMM</name>
<dbReference type="InterPro" id="IPR016032">
    <property type="entry name" value="Sig_transdc_resp-reg_C-effctor"/>
</dbReference>
<organism evidence="5 6">
    <name type="scientific">Candidatus Pantoea multigeneris</name>
    <dbReference type="NCBI Taxonomy" id="2608357"/>
    <lineage>
        <taxon>Bacteria</taxon>
        <taxon>Pseudomonadati</taxon>
        <taxon>Pseudomonadota</taxon>
        <taxon>Gammaproteobacteria</taxon>
        <taxon>Enterobacterales</taxon>
        <taxon>Erwiniaceae</taxon>
        <taxon>Pantoea</taxon>
    </lineage>
</organism>
<dbReference type="SUPFAM" id="SSF52172">
    <property type="entry name" value="CheY-like"/>
    <property type="match status" value="1"/>
</dbReference>
<feature type="domain" description="HTH luxR-type" evidence="4">
    <location>
        <begin position="134"/>
        <end position="199"/>
    </location>
</feature>
<dbReference type="EMBL" id="VWXF01000010">
    <property type="protein sequence ID" value="NIF23759.1"/>
    <property type="molecule type" value="Genomic_DNA"/>
</dbReference>
<comment type="caution">
    <text evidence="5">The sequence shown here is derived from an EMBL/GenBank/DDBJ whole genome shotgun (WGS) entry which is preliminary data.</text>
</comment>
<sequence length="200" mass="22580">MKKIMILDCCPLVLIGLEYTLSRAGFEVSDPIPPDDSFIYSLFINEPDILIIDPTKQTAPTLAKVGQYLQTSKETRLIIFSSYLSAWHISRSHHLFPDAFINKSECLSVVVSSLTGLLSTPDTFDTNPRVLREDDNCLSRLSNREMQVLNLIASGKKNKIIANIIGLNNKTVSTYKRKIMKKLNFGNERDLIDFTLRQGL</sequence>
<dbReference type="InterPro" id="IPR000792">
    <property type="entry name" value="Tscrpt_reg_LuxR_C"/>
</dbReference>
<protein>
    <submittedName>
        <fullName evidence="5">Response regulator transcription factor</fullName>
    </submittedName>
</protein>
<dbReference type="Proteomes" id="UP001515683">
    <property type="component" value="Unassembled WGS sequence"/>
</dbReference>
<keyword evidence="3" id="KW-0804">Transcription</keyword>
<evidence type="ECO:0000256" key="3">
    <source>
        <dbReference type="ARBA" id="ARBA00023163"/>
    </source>
</evidence>
<dbReference type="PRINTS" id="PR00038">
    <property type="entry name" value="HTHLUXR"/>
</dbReference>
<dbReference type="CDD" id="cd06170">
    <property type="entry name" value="LuxR_C_like"/>
    <property type="match status" value="1"/>
</dbReference>
<keyword evidence="6" id="KW-1185">Reference proteome</keyword>
<proteinExistence type="predicted"/>
<dbReference type="Gene3D" id="3.40.50.2300">
    <property type="match status" value="1"/>
</dbReference>
<evidence type="ECO:0000256" key="1">
    <source>
        <dbReference type="ARBA" id="ARBA00023015"/>
    </source>
</evidence>
<evidence type="ECO:0000313" key="6">
    <source>
        <dbReference type="Proteomes" id="UP001515683"/>
    </source>
</evidence>
<dbReference type="PROSITE" id="PS50043">
    <property type="entry name" value="HTH_LUXR_2"/>
    <property type="match status" value="1"/>
</dbReference>
<keyword evidence="1" id="KW-0805">Transcription regulation</keyword>
<dbReference type="InterPro" id="IPR011006">
    <property type="entry name" value="CheY-like_superfamily"/>
</dbReference>
<accession>A0ABX0RK36</accession>
<gene>
    <name evidence="5" type="ORF">F3J40_19450</name>
</gene>
<evidence type="ECO:0000259" key="4">
    <source>
        <dbReference type="PROSITE" id="PS50043"/>
    </source>
</evidence>
<dbReference type="PANTHER" id="PTHR44688:SF16">
    <property type="entry name" value="DNA-BINDING TRANSCRIPTIONAL ACTIVATOR DEVR_DOSR"/>
    <property type="match status" value="1"/>
</dbReference>
<dbReference type="SMART" id="SM00421">
    <property type="entry name" value="HTH_LUXR"/>
    <property type="match status" value="1"/>
</dbReference>
<evidence type="ECO:0000313" key="5">
    <source>
        <dbReference type="EMBL" id="NIF23759.1"/>
    </source>
</evidence>
<dbReference type="Pfam" id="PF00196">
    <property type="entry name" value="GerE"/>
    <property type="match status" value="1"/>
</dbReference>
<evidence type="ECO:0000256" key="2">
    <source>
        <dbReference type="ARBA" id="ARBA00023125"/>
    </source>
</evidence>